<evidence type="ECO:0000256" key="5">
    <source>
        <dbReference type="ARBA" id="ARBA00022692"/>
    </source>
</evidence>
<reference evidence="15" key="1">
    <citation type="submission" date="2025-08" db="UniProtKB">
        <authorList>
            <consortium name="Ensembl"/>
        </authorList>
    </citation>
    <scope>IDENTIFICATION</scope>
</reference>
<dbReference type="GO" id="GO:0061459">
    <property type="term" value="F:L-arginine transmembrane transporter activity"/>
    <property type="evidence" value="ECO:0007669"/>
    <property type="project" value="TreeGrafter"/>
</dbReference>
<feature type="transmembrane region" description="Helical" evidence="13">
    <location>
        <begin position="586"/>
        <end position="605"/>
    </location>
</feature>
<dbReference type="GO" id="GO:0000064">
    <property type="term" value="F:L-ornithine transmembrane transporter activity"/>
    <property type="evidence" value="ECO:0007669"/>
    <property type="project" value="TreeGrafter"/>
</dbReference>
<feature type="transmembrane region" description="Helical" evidence="13">
    <location>
        <begin position="450"/>
        <end position="475"/>
    </location>
</feature>
<dbReference type="GO" id="GO:0097638">
    <property type="term" value="P:L-arginine import across plasma membrane"/>
    <property type="evidence" value="ECO:0007669"/>
    <property type="project" value="TreeGrafter"/>
</dbReference>
<dbReference type="InterPro" id="IPR002293">
    <property type="entry name" value="AA/rel_permease1"/>
</dbReference>
<dbReference type="Gene3D" id="1.20.1740.10">
    <property type="entry name" value="Amino acid/polyamine transporter I"/>
    <property type="match status" value="1"/>
</dbReference>
<gene>
    <name evidence="15" type="primary">LOC109910206</name>
</gene>
<evidence type="ECO:0000256" key="10">
    <source>
        <dbReference type="ARBA" id="ARBA00034422"/>
    </source>
</evidence>
<name>A0A8C7H5L5_ONCKI</name>
<keyword evidence="4" id="KW-1003">Cell membrane</keyword>
<dbReference type="NCBIfam" id="TIGR00906">
    <property type="entry name" value="2A0303"/>
    <property type="match status" value="1"/>
</dbReference>
<comment type="catalytic activity">
    <reaction evidence="11">
        <text>L-arginine(in) = L-arginine(out)</text>
        <dbReference type="Rhea" id="RHEA:32143"/>
        <dbReference type="ChEBI" id="CHEBI:32682"/>
    </reaction>
</comment>
<keyword evidence="3" id="KW-0813">Transport</keyword>
<feature type="transmembrane region" description="Helical" evidence="13">
    <location>
        <begin position="196"/>
        <end position="214"/>
    </location>
</feature>
<evidence type="ECO:0000256" key="9">
    <source>
        <dbReference type="ARBA" id="ARBA00023180"/>
    </source>
</evidence>
<dbReference type="AlphaFoldDB" id="A0A8C7H5L5"/>
<comment type="catalytic activity">
    <reaction evidence="12">
        <text>L-ornithine(in) = L-ornithine(out)</text>
        <dbReference type="Rhea" id="RHEA:71199"/>
        <dbReference type="ChEBI" id="CHEBI:46911"/>
    </reaction>
</comment>
<feature type="transmembrane region" description="Helical" evidence="13">
    <location>
        <begin position="104"/>
        <end position="128"/>
    </location>
</feature>
<dbReference type="FunFam" id="1.20.1740.10:FF:000024">
    <property type="entry name" value="High affinity cationic amino acid transporter 1"/>
    <property type="match status" value="1"/>
</dbReference>
<keyword evidence="8 13" id="KW-0472">Membrane</keyword>
<evidence type="ECO:0000256" key="2">
    <source>
        <dbReference type="ARBA" id="ARBA00008572"/>
    </source>
</evidence>
<dbReference type="PANTHER" id="PTHR43243">
    <property type="entry name" value="INNER MEMBRANE TRANSPORTER YGJI-RELATED"/>
    <property type="match status" value="1"/>
</dbReference>
<dbReference type="GO" id="GO:0005886">
    <property type="term" value="C:plasma membrane"/>
    <property type="evidence" value="ECO:0007669"/>
    <property type="project" value="UniProtKB-SubCell"/>
</dbReference>
<comment type="catalytic activity">
    <reaction evidence="10">
        <text>L-lysine(in) = L-lysine(out)</text>
        <dbReference type="Rhea" id="RHEA:70935"/>
        <dbReference type="ChEBI" id="CHEBI:32551"/>
    </reaction>
</comment>
<comment type="similarity">
    <text evidence="2">Belongs to the amino acid-polyamine-organocation (APC) superfamily. Cationic amino acid transporter (CAT) (TC 2.A.3.3) family.</text>
</comment>
<feature type="transmembrane region" description="Helical" evidence="13">
    <location>
        <begin position="337"/>
        <end position="363"/>
    </location>
</feature>
<keyword evidence="9" id="KW-0325">Glycoprotein</keyword>
<feature type="transmembrane region" description="Helical" evidence="13">
    <location>
        <begin position="410"/>
        <end position="429"/>
    </location>
</feature>
<dbReference type="PANTHER" id="PTHR43243:SF19">
    <property type="entry name" value="CATIONIC AMINO ACID TRANSPORTER C-TERMINAL DOMAIN-CONTAINING PROTEIN"/>
    <property type="match status" value="1"/>
</dbReference>
<dbReference type="GO" id="GO:0015189">
    <property type="term" value="F:L-lysine transmembrane transporter activity"/>
    <property type="evidence" value="ECO:0007669"/>
    <property type="project" value="TreeGrafter"/>
</dbReference>
<sequence>CASRRMTCHFLSSFVRSLSRRKPLEPEGEESTFNRCLTTLDLVALGVGSTLGAGVYVLSGEVARTSSGPSIIISFFIAAVASVFAGLCYAEFGARVPKTGSAYLYSYVTVGELLAFITGWNLLLSYVIGTSSVARAWSGTFDDLIGNAMGNFFKENVNMNLPGLAEYPDFFAAGLIMLLAGLLAFGVQESAIVNKIFTAVNILVLLFVIVAGFVKGDIRNWQISQEELINATAELQYATIMYGAGGFFPYGFDGTISGAATCFYAFVGFDCIATTSEEVKNPQKSIPLGIVASLLICFLAYFAVSAALTLMMPYYLLNVNSPLPVAFKYIGWGPAKYVVAVGSLCALSTSLLGSMFPMPRVLFAMARDGLLFKPLSKVSARQSPVIATISSGVVAAIMALVFDLKALVDMMSIGTLFAYTLVAICILILRYQETQSDDSDLQTLESNTKFVVLLSPPSSLSLFSCSSLTLFLSLFSCSSLTPFLSLSVQLFFPHPLPLSLFSPVVCVCGLCVLLTQAIDAIQRQEIWSMVCVSIVAFILLVLVIAIWRHPQNQAKAAFMVPFLPVLPVVSVFVNVYLMVQLGGDTWMRYAIWMAVGFLIYFGYGIRNSVQKQRNQTSQVKIETISGVMEKEAIKEEKF</sequence>
<dbReference type="Proteomes" id="UP000694557">
    <property type="component" value="Unassembled WGS sequence"/>
</dbReference>
<accession>A0A8C7H5L5</accession>
<feature type="transmembrane region" description="Helical" evidence="13">
    <location>
        <begin position="170"/>
        <end position="187"/>
    </location>
</feature>
<reference evidence="15" key="2">
    <citation type="submission" date="2025-09" db="UniProtKB">
        <authorList>
            <consortium name="Ensembl"/>
        </authorList>
    </citation>
    <scope>IDENTIFICATION</scope>
</reference>
<evidence type="ECO:0000313" key="15">
    <source>
        <dbReference type="Ensembl" id="ENSOKIP00005053039.1"/>
    </source>
</evidence>
<proteinExistence type="inferred from homology"/>
<evidence type="ECO:0000256" key="3">
    <source>
        <dbReference type="ARBA" id="ARBA00022448"/>
    </source>
</evidence>
<evidence type="ECO:0000256" key="6">
    <source>
        <dbReference type="ARBA" id="ARBA00022970"/>
    </source>
</evidence>
<keyword evidence="16" id="KW-1185">Reference proteome</keyword>
<evidence type="ECO:0000256" key="1">
    <source>
        <dbReference type="ARBA" id="ARBA00004651"/>
    </source>
</evidence>
<comment type="subcellular location">
    <subcellularLocation>
        <location evidence="1">Cell membrane</location>
        <topology evidence="1">Multi-pass membrane protein</topology>
    </subcellularLocation>
</comment>
<evidence type="ECO:0000313" key="16">
    <source>
        <dbReference type="Proteomes" id="UP000694557"/>
    </source>
</evidence>
<feature type="transmembrane region" description="Helical" evidence="13">
    <location>
        <begin position="495"/>
        <end position="514"/>
    </location>
</feature>
<feature type="transmembrane region" description="Helical" evidence="13">
    <location>
        <begin position="247"/>
        <end position="267"/>
    </location>
</feature>
<evidence type="ECO:0000256" key="4">
    <source>
        <dbReference type="ARBA" id="ARBA00022475"/>
    </source>
</evidence>
<evidence type="ECO:0000256" key="12">
    <source>
        <dbReference type="ARBA" id="ARBA00034450"/>
    </source>
</evidence>
<evidence type="ECO:0000256" key="7">
    <source>
        <dbReference type="ARBA" id="ARBA00022989"/>
    </source>
</evidence>
<dbReference type="InterPro" id="IPR029485">
    <property type="entry name" value="CAT_C"/>
</dbReference>
<keyword evidence="6" id="KW-0029">Amino-acid transport</keyword>
<evidence type="ECO:0000256" key="8">
    <source>
        <dbReference type="ARBA" id="ARBA00023136"/>
    </source>
</evidence>
<dbReference type="Pfam" id="PF13520">
    <property type="entry name" value="AA_permease_2"/>
    <property type="match status" value="1"/>
</dbReference>
<dbReference type="PIRSF" id="PIRSF006060">
    <property type="entry name" value="AA_transporter"/>
    <property type="match status" value="1"/>
</dbReference>
<feature type="transmembrane region" description="Helical" evidence="13">
    <location>
        <begin position="71"/>
        <end position="92"/>
    </location>
</feature>
<keyword evidence="7 13" id="KW-1133">Transmembrane helix</keyword>
<keyword evidence="5 13" id="KW-0812">Transmembrane</keyword>
<feature type="transmembrane region" description="Helical" evidence="13">
    <location>
        <begin position="526"/>
        <end position="547"/>
    </location>
</feature>
<organism evidence="15 16">
    <name type="scientific">Oncorhynchus kisutch</name>
    <name type="common">Coho salmon</name>
    <name type="synonym">Salmo kisutch</name>
    <dbReference type="NCBI Taxonomy" id="8019"/>
    <lineage>
        <taxon>Eukaryota</taxon>
        <taxon>Metazoa</taxon>
        <taxon>Chordata</taxon>
        <taxon>Craniata</taxon>
        <taxon>Vertebrata</taxon>
        <taxon>Euteleostomi</taxon>
        <taxon>Actinopterygii</taxon>
        <taxon>Neopterygii</taxon>
        <taxon>Teleostei</taxon>
        <taxon>Protacanthopterygii</taxon>
        <taxon>Salmoniformes</taxon>
        <taxon>Salmonidae</taxon>
        <taxon>Salmoninae</taxon>
        <taxon>Oncorhynchus</taxon>
    </lineage>
</organism>
<dbReference type="InterPro" id="IPR004755">
    <property type="entry name" value="Cat_AA_permease"/>
</dbReference>
<dbReference type="Ensembl" id="ENSOKIT00005056018.1">
    <property type="protein sequence ID" value="ENSOKIP00005053039.1"/>
    <property type="gene ID" value="ENSOKIG00005022222.1"/>
</dbReference>
<feature type="transmembrane region" description="Helical" evidence="13">
    <location>
        <begin position="559"/>
        <end position="579"/>
    </location>
</feature>
<feature type="transmembrane region" description="Helical" evidence="13">
    <location>
        <begin position="288"/>
        <end position="317"/>
    </location>
</feature>
<dbReference type="Pfam" id="PF13906">
    <property type="entry name" value="AA_permease_C"/>
    <property type="match status" value="1"/>
</dbReference>
<feature type="transmembrane region" description="Helical" evidence="13">
    <location>
        <begin position="384"/>
        <end position="404"/>
    </location>
</feature>
<evidence type="ECO:0000259" key="14">
    <source>
        <dbReference type="Pfam" id="PF13906"/>
    </source>
</evidence>
<evidence type="ECO:0000256" key="11">
    <source>
        <dbReference type="ARBA" id="ARBA00034423"/>
    </source>
</evidence>
<feature type="transmembrane region" description="Helical" evidence="13">
    <location>
        <begin position="40"/>
        <end position="59"/>
    </location>
</feature>
<feature type="domain" description="Cationic amino acid transporter C-terminal" evidence="14">
    <location>
        <begin position="558"/>
        <end position="608"/>
    </location>
</feature>
<protein>
    <submittedName>
        <fullName evidence="15">Cationic amino acid transporter 2-like</fullName>
    </submittedName>
</protein>
<evidence type="ECO:0000256" key="13">
    <source>
        <dbReference type="SAM" id="Phobius"/>
    </source>
</evidence>
<dbReference type="FunFam" id="1.20.1740.10:FF:000053">
    <property type="entry name" value="Cationic amino acid transporter 3"/>
    <property type="match status" value="1"/>
</dbReference>
<dbReference type="GeneTree" id="ENSGT00940000164978"/>